<comment type="catalytic activity">
    <reaction evidence="10">
        <text>L-ornithine + NADH + O2 = N(5)-hydroxy-L-ornithine + NAD(+) + H2O</text>
        <dbReference type="Rhea" id="RHEA:41512"/>
        <dbReference type="ChEBI" id="CHEBI:15377"/>
        <dbReference type="ChEBI" id="CHEBI:15379"/>
        <dbReference type="ChEBI" id="CHEBI:46911"/>
        <dbReference type="ChEBI" id="CHEBI:57540"/>
        <dbReference type="ChEBI" id="CHEBI:57945"/>
        <dbReference type="ChEBI" id="CHEBI:78275"/>
        <dbReference type="EC" id="1.14.13.196"/>
    </reaction>
</comment>
<evidence type="ECO:0000256" key="2">
    <source>
        <dbReference type="ARBA" id="ARBA00004924"/>
    </source>
</evidence>
<keyword evidence="11" id="KW-0503">Monooxygenase</keyword>
<evidence type="ECO:0000313" key="12">
    <source>
        <dbReference type="Proteomes" id="UP000076552"/>
    </source>
</evidence>
<dbReference type="GO" id="GO:0004497">
    <property type="term" value="F:monooxygenase activity"/>
    <property type="evidence" value="ECO:0007669"/>
    <property type="project" value="UniProtKB-KW"/>
</dbReference>
<dbReference type="Gene3D" id="3.50.50.60">
    <property type="entry name" value="FAD/NAD(P)-binding domain"/>
    <property type="match status" value="2"/>
</dbReference>
<reference evidence="11 12" key="1">
    <citation type="submission" date="2015-06" db="EMBL/GenBank/DDBJ databases">
        <title>Survival trade-offs in plant roots during colonization by closely related pathogenic and mutualistic fungi.</title>
        <authorList>
            <person name="Hacquard S."/>
            <person name="Kracher B."/>
            <person name="Hiruma K."/>
            <person name="Weinman A."/>
            <person name="Muench P."/>
            <person name="Garrido Oter R."/>
            <person name="Ver Loren van Themaat E."/>
            <person name="Dallerey J.-F."/>
            <person name="Damm U."/>
            <person name="Henrissat B."/>
            <person name="Lespinet O."/>
            <person name="Thon M."/>
            <person name="Kemen E."/>
            <person name="McHardy A.C."/>
            <person name="Schulze-Lefert P."/>
            <person name="O'Connell R.J."/>
        </authorList>
    </citation>
    <scope>NUCLEOTIDE SEQUENCE [LARGE SCALE GENOMIC DNA]</scope>
    <source>
        <strain evidence="11 12">0861</strain>
    </source>
</reference>
<evidence type="ECO:0000256" key="8">
    <source>
        <dbReference type="ARBA" id="ARBA00023002"/>
    </source>
</evidence>
<keyword evidence="12" id="KW-1185">Reference proteome</keyword>
<protein>
    <recommendedName>
        <fullName evidence="4">L-ornithine N(5)-monooxygenase [NAD(P)H]</fullName>
        <ecNumber evidence="4">1.14.13.196</ecNumber>
    </recommendedName>
</protein>
<dbReference type="InterPro" id="IPR025700">
    <property type="entry name" value="Lys/Orn_oxygenase"/>
</dbReference>
<evidence type="ECO:0000256" key="1">
    <source>
        <dbReference type="ARBA" id="ARBA00001974"/>
    </source>
</evidence>
<keyword evidence="5" id="KW-0285">Flavoprotein</keyword>
<organism evidence="11 12">
    <name type="scientific">Colletotrichum tofieldiae</name>
    <dbReference type="NCBI Taxonomy" id="708197"/>
    <lineage>
        <taxon>Eukaryota</taxon>
        <taxon>Fungi</taxon>
        <taxon>Dikarya</taxon>
        <taxon>Ascomycota</taxon>
        <taxon>Pezizomycotina</taxon>
        <taxon>Sordariomycetes</taxon>
        <taxon>Hypocreomycetidae</taxon>
        <taxon>Glomerellales</taxon>
        <taxon>Glomerellaceae</taxon>
        <taxon>Colletotrichum</taxon>
        <taxon>Colletotrichum spaethianum species complex</taxon>
    </lineage>
</organism>
<dbReference type="InterPro" id="IPR050982">
    <property type="entry name" value="Auxin_biosynth/cation_transpt"/>
</dbReference>
<proteinExistence type="inferred from homology"/>
<keyword evidence="7" id="KW-0521">NADP</keyword>
<comment type="similarity">
    <text evidence="3">Belongs to the lysine N(6)-hydroxylase/L-ornithine N(5)-oxygenase family.</text>
</comment>
<evidence type="ECO:0000256" key="7">
    <source>
        <dbReference type="ARBA" id="ARBA00022857"/>
    </source>
</evidence>
<dbReference type="EMBL" id="LFIV01000174">
    <property type="protein sequence ID" value="KZL66503.1"/>
    <property type="molecule type" value="Genomic_DNA"/>
</dbReference>
<comment type="pathway">
    <text evidence="2">Siderophore biosynthesis.</text>
</comment>
<evidence type="ECO:0000256" key="3">
    <source>
        <dbReference type="ARBA" id="ARBA00007588"/>
    </source>
</evidence>
<sequence>MAETPLPAIAEGTVDPAAMNRSMSTNLALDRTKKFREALKADDLTALESCFYAEQAYWKDQLALTYHLRTFQQAGAIAASLIETKKLRGVDNMELDGEANFVSVSPTLQFIDCNFTFKTKSPGAACHGKLLLLPSKTKGGIVGAVSWKIWVLSTRLGNYDFHPEDVYLLQGPAKPLSGLKTFETDVLIIGGGNSPGDNWALRYQAMKFHIPAAVCTMAYLEYAKEQQFPHFLTREELADQVRRYVATFNLNIISSVKITSTTYNQATKLWKVVFLTPMGQRTVIAKHVVQATGIGSQKPYLPPIADPHLYKGVSVHSTAYRNAKDLRMLGAKLTTMPCRQSVLVIGSANTAFDILEDCCTVGLKTTMVVRSPTYIFPVAYACDPATHGKYEELGVAADNDTMALPTIIDAHLVRNNMAYLASQEPDRYDALAKSGFPVMDSRAPECVLLNNLFEKGGGHYLDVGGTTLLSEGKASVKAGVEPIAFSRTGLRFSDGSALDADAIVWCTGFADKDARATAAEILGASPTDQNKTCNKTEKAGKDILGPRDIADRLDATWGVDAEGEVRGMWKRQLRLDSYWVMGGDTRLQRWHSRTLALQIQAALKGMLPEAYRDVAIPRQQKGNLSRL</sequence>
<dbReference type="SUPFAM" id="SSF51905">
    <property type="entry name" value="FAD/NAD(P)-binding domain"/>
    <property type="match status" value="1"/>
</dbReference>
<comment type="caution">
    <text evidence="11">The sequence shown here is derived from an EMBL/GenBank/DDBJ whole genome shotgun (WGS) entry which is preliminary data.</text>
</comment>
<evidence type="ECO:0000256" key="6">
    <source>
        <dbReference type="ARBA" id="ARBA00022827"/>
    </source>
</evidence>
<dbReference type="PANTHER" id="PTHR43539:SF68">
    <property type="entry name" value="FLAVIN-BINDING MONOOXYGENASE-LIKE PROTEIN (AFU_ORTHOLOGUE AFUA_4G09220)"/>
    <property type="match status" value="1"/>
</dbReference>
<dbReference type="AlphaFoldDB" id="A0A161W5E8"/>
<evidence type="ECO:0000256" key="10">
    <source>
        <dbReference type="ARBA" id="ARBA00049248"/>
    </source>
</evidence>
<evidence type="ECO:0000313" key="11">
    <source>
        <dbReference type="EMBL" id="KZL66503.1"/>
    </source>
</evidence>
<dbReference type="InterPro" id="IPR036188">
    <property type="entry name" value="FAD/NAD-bd_sf"/>
</dbReference>
<evidence type="ECO:0000256" key="9">
    <source>
        <dbReference type="ARBA" id="ARBA00047598"/>
    </source>
</evidence>
<dbReference type="Proteomes" id="UP000076552">
    <property type="component" value="Unassembled WGS sequence"/>
</dbReference>
<comment type="catalytic activity">
    <reaction evidence="9">
        <text>L-ornithine + NADPH + O2 = N(5)-hydroxy-L-ornithine + NADP(+) + H2O</text>
        <dbReference type="Rhea" id="RHEA:41508"/>
        <dbReference type="ChEBI" id="CHEBI:15377"/>
        <dbReference type="ChEBI" id="CHEBI:15379"/>
        <dbReference type="ChEBI" id="CHEBI:46911"/>
        <dbReference type="ChEBI" id="CHEBI:57783"/>
        <dbReference type="ChEBI" id="CHEBI:58349"/>
        <dbReference type="ChEBI" id="CHEBI:78275"/>
        <dbReference type="EC" id="1.14.13.196"/>
    </reaction>
</comment>
<dbReference type="GO" id="GO:0050660">
    <property type="term" value="F:flavin adenine dinucleotide binding"/>
    <property type="evidence" value="ECO:0007669"/>
    <property type="project" value="TreeGrafter"/>
</dbReference>
<comment type="cofactor">
    <cofactor evidence="1">
        <name>FAD</name>
        <dbReference type="ChEBI" id="CHEBI:57692"/>
    </cofactor>
</comment>
<keyword evidence="8" id="KW-0560">Oxidoreductase</keyword>
<dbReference type="PANTHER" id="PTHR43539">
    <property type="entry name" value="FLAVIN-BINDING MONOOXYGENASE-LIKE PROTEIN (AFU_ORTHOLOGUE AFUA_4G09220)"/>
    <property type="match status" value="1"/>
</dbReference>
<dbReference type="Pfam" id="PF13434">
    <property type="entry name" value="Lys_Orn_oxgnase"/>
    <property type="match status" value="1"/>
</dbReference>
<evidence type="ECO:0000256" key="4">
    <source>
        <dbReference type="ARBA" id="ARBA00012881"/>
    </source>
</evidence>
<name>A0A161W5E8_9PEZI</name>
<gene>
    <name evidence="11" type="ORF">CT0861_05455</name>
</gene>
<accession>A0A161W5E8</accession>
<dbReference type="EC" id="1.14.13.196" evidence="4"/>
<evidence type="ECO:0000256" key="5">
    <source>
        <dbReference type="ARBA" id="ARBA00022630"/>
    </source>
</evidence>
<keyword evidence="6" id="KW-0274">FAD</keyword>